<keyword evidence="4" id="KW-1185">Reference proteome</keyword>
<comment type="subcellular location">
    <subcellularLocation>
        <location evidence="2">Cytoplasm</location>
    </subcellularLocation>
    <text evidence="2">Associated with two foci at the outer edges of the nucleoid region in young cells, and at four foci within both cell halves in older cells.</text>
</comment>
<dbReference type="GO" id="GO:0005737">
    <property type="term" value="C:cytoplasm"/>
    <property type="evidence" value="ECO:0007669"/>
    <property type="project" value="UniProtKB-SubCell"/>
</dbReference>
<protein>
    <recommendedName>
        <fullName evidence="1 2">Segregation and condensation protein A</fullName>
    </recommendedName>
</protein>
<dbReference type="GO" id="GO:0051301">
    <property type="term" value="P:cell division"/>
    <property type="evidence" value="ECO:0007669"/>
    <property type="project" value="UniProtKB-KW"/>
</dbReference>
<sequence>MEQVELPYQVRLEKFEGPLDLLLHLIRQNQINIYDIPIALIAQQYLDYLETMRSLNLAVAGEFLVMAATLLQIKSRMLLPVEERALDDEDGPDPREELVRRLLEYKQFKEAATELEDQSRRWRNVFTRPPEPLPAEEPEEYLAEDVSLFELVDALHDILARTPAATVMDIIPDHLTVRNQMNVIVERLEARESATFGELFEGPITRAMVIVTFLALLELIRLRIIRAYQAELFGTILISRTFTAMADVEDQVEES</sequence>
<dbReference type="GO" id="GO:0006260">
    <property type="term" value="P:DNA replication"/>
    <property type="evidence" value="ECO:0007669"/>
    <property type="project" value="UniProtKB-UniRule"/>
</dbReference>
<evidence type="ECO:0000256" key="1">
    <source>
        <dbReference type="ARBA" id="ARBA00044777"/>
    </source>
</evidence>
<evidence type="ECO:0000313" key="4">
    <source>
        <dbReference type="Proteomes" id="UP001179121"/>
    </source>
</evidence>
<dbReference type="GO" id="GO:0007059">
    <property type="term" value="P:chromosome segregation"/>
    <property type="evidence" value="ECO:0007669"/>
    <property type="project" value="UniProtKB-UniRule"/>
</dbReference>
<proteinExistence type="inferred from homology"/>
<keyword evidence="2" id="KW-0131">Cell cycle</keyword>
<reference evidence="3" key="1">
    <citation type="submission" date="2022-10" db="EMBL/GenBank/DDBJ databases">
        <authorList>
            <person name="Koch H."/>
        </authorList>
    </citation>
    <scope>NUCLEOTIDE SEQUENCE</scope>
    <source>
        <strain evidence="3">DNF</strain>
    </source>
</reference>
<evidence type="ECO:0000313" key="3">
    <source>
        <dbReference type="EMBL" id="CAI4031343.1"/>
    </source>
</evidence>
<dbReference type="InterPro" id="IPR003768">
    <property type="entry name" value="ScpA"/>
</dbReference>
<name>A0AA86T6U1_9BACT</name>
<dbReference type="RefSeq" id="WP_289268271.1">
    <property type="nucleotide sequence ID" value="NZ_OX365700.1"/>
</dbReference>
<organism evidence="3 4">
    <name type="scientific">Nitrospira tepida</name>
    <dbReference type="NCBI Taxonomy" id="2973512"/>
    <lineage>
        <taxon>Bacteria</taxon>
        <taxon>Pseudomonadati</taxon>
        <taxon>Nitrospirota</taxon>
        <taxon>Nitrospiria</taxon>
        <taxon>Nitrospirales</taxon>
        <taxon>Nitrospiraceae</taxon>
        <taxon>Nitrospira</taxon>
    </lineage>
</organism>
<dbReference type="HAMAP" id="MF_01805">
    <property type="entry name" value="ScpA"/>
    <property type="match status" value="1"/>
</dbReference>
<keyword evidence="2" id="KW-0159">Chromosome partition</keyword>
<dbReference type="Gene3D" id="1.10.10.580">
    <property type="entry name" value="Structural maintenance of chromosome 1. Chain E"/>
    <property type="match status" value="1"/>
</dbReference>
<accession>A0AA86T6U1</accession>
<gene>
    <name evidence="2" type="primary">scpA</name>
    <name evidence="3" type="ORF">DNFV4_01766</name>
</gene>
<dbReference type="PANTHER" id="PTHR33969:SF2">
    <property type="entry name" value="SEGREGATION AND CONDENSATION PROTEIN A"/>
    <property type="match status" value="1"/>
</dbReference>
<keyword evidence="2" id="KW-0963">Cytoplasm</keyword>
<dbReference type="Proteomes" id="UP001179121">
    <property type="component" value="Chromosome"/>
</dbReference>
<comment type="subunit">
    <text evidence="2">Component of a cohesin-like complex composed of ScpA, ScpB and the Smc homodimer, in which ScpA and ScpB bind to the head domain of Smc. The presence of the three proteins is required for the association of the complex with DNA.</text>
</comment>
<dbReference type="EMBL" id="OX365700">
    <property type="protein sequence ID" value="CAI4031343.1"/>
    <property type="molecule type" value="Genomic_DNA"/>
</dbReference>
<dbReference type="InterPro" id="IPR023093">
    <property type="entry name" value="ScpA-like_C"/>
</dbReference>
<dbReference type="KEGG" id="nti:DNFV4_01766"/>
<dbReference type="PANTHER" id="PTHR33969">
    <property type="entry name" value="SEGREGATION AND CONDENSATION PROTEIN A"/>
    <property type="match status" value="1"/>
</dbReference>
<dbReference type="Pfam" id="PF02616">
    <property type="entry name" value="SMC_ScpA"/>
    <property type="match status" value="1"/>
</dbReference>
<dbReference type="Gene3D" id="6.10.250.2410">
    <property type="match status" value="1"/>
</dbReference>
<dbReference type="AlphaFoldDB" id="A0AA86T6U1"/>
<evidence type="ECO:0000256" key="2">
    <source>
        <dbReference type="HAMAP-Rule" id="MF_01805"/>
    </source>
</evidence>
<comment type="similarity">
    <text evidence="2">Belongs to the ScpA family.</text>
</comment>
<keyword evidence="2" id="KW-0132">Cell division</keyword>
<comment type="function">
    <text evidence="2">Participates in chromosomal partition during cell division. May act via the formation of a condensin-like complex containing Smc and ScpB that pull DNA away from mid-cell into both cell halves.</text>
</comment>